<reference evidence="1" key="1">
    <citation type="submission" date="2014-11" db="EMBL/GenBank/DDBJ databases">
        <authorList>
            <person name="Otto D Thomas"/>
            <person name="Naeem Raeece"/>
        </authorList>
    </citation>
    <scope>NUCLEOTIDE SEQUENCE</scope>
</reference>
<organism evidence="1">
    <name type="scientific">Chromera velia CCMP2878</name>
    <dbReference type="NCBI Taxonomy" id="1169474"/>
    <lineage>
        <taxon>Eukaryota</taxon>
        <taxon>Sar</taxon>
        <taxon>Alveolata</taxon>
        <taxon>Colpodellida</taxon>
        <taxon>Chromeraceae</taxon>
        <taxon>Chromera</taxon>
    </lineage>
</organism>
<gene>
    <name evidence="1" type="ORF">Cvel_22537</name>
</gene>
<dbReference type="VEuPathDB" id="CryptoDB:Cvel_22537"/>
<dbReference type="PhylomeDB" id="A0A0G4GMJ5"/>
<name>A0A0G4GMJ5_9ALVE</name>
<accession>A0A0G4GMJ5</accession>
<dbReference type="EMBL" id="CDMZ01001353">
    <property type="protein sequence ID" value="CEM31349.1"/>
    <property type="molecule type" value="Genomic_DNA"/>
</dbReference>
<evidence type="ECO:0000313" key="1">
    <source>
        <dbReference type="EMBL" id="CEM31349.1"/>
    </source>
</evidence>
<sequence length="104" mass="11459">MLINLYTFGNLMPAQTLAMLRSLKLLGDDFIVWELPLPVSIRSRGLGRGAAFLCEKAVELCMGGHDEFGASRNYIIPFLIHNIEQAPVLVRNATGGALFIPEED</sequence>
<protein>
    <submittedName>
        <fullName evidence="1">Uncharacterized protein</fullName>
    </submittedName>
</protein>
<proteinExistence type="predicted"/>
<dbReference type="AlphaFoldDB" id="A0A0G4GMJ5"/>